<feature type="region of interest" description="Disordered" evidence="3">
    <location>
        <begin position="39"/>
        <end position="58"/>
    </location>
</feature>
<feature type="region of interest" description="Disordered" evidence="3">
    <location>
        <begin position="113"/>
        <end position="191"/>
    </location>
</feature>
<dbReference type="InterPro" id="IPR050670">
    <property type="entry name" value="STAM"/>
</dbReference>
<evidence type="ECO:0000313" key="6">
    <source>
        <dbReference type="Proteomes" id="UP000002866"/>
    </source>
</evidence>
<dbReference type="HOGENOM" id="CLU_064525_2_0_1"/>
<dbReference type="OrthoDB" id="6250593at2759"/>
<dbReference type="InterPro" id="IPR036028">
    <property type="entry name" value="SH3-like_dom_sf"/>
</dbReference>
<evidence type="ECO:0000256" key="2">
    <source>
        <dbReference type="PROSITE-ProRule" id="PRU00192"/>
    </source>
</evidence>
<dbReference type="OMA" id="THIASQT"/>
<dbReference type="InterPro" id="IPR001452">
    <property type="entry name" value="SH3_domain"/>
</dbReference>
<dbReference type="KEGG" id="tbl:TBLA_0C04530"/>
<dbReference type="eggNOG" id="KOG3601">
    <property type="taxonomic scope" value="Eukaryota"/>
</dbReference>
<dbReference type="SUPFAM" id="SSF50044">
    <property type="entry name" value="SH3-domain"/>
    <property type="match status" value="1"/>
</dbReference>
<keyword evidence="6" id="KW-1185">Reference proteome</keyword>
<dbReference type="STRING" id="1071380.I2H1J8"/>
<dbReference type="AlphaFoldDB" id="I2H1J8"/>
<evidence type="ECO:0000256" key="1">
    <source>
        <dbReference type="ARBA" id="ARBA00022443"/>
    </source>
</evidence>
<dbReference type="PRINTS" id="PR00499">
    <property type="entry name" value="P67PHOX"/>
</dbReference>
<sequence>MSSSLINKSLSTIDTELDFLLKSNAIDKKTYSKIHDLLPRRAPEVPSRQQSNSSKNEEWVEAIYQFDPQQDGDLQLMPGDKILVTEKPSPEWFKGKCNGKVGVFPSNYVRPAFSGSNNEKSRSDAAPPQYQQDDHHISKHSSHQSSMMPPQPYPQQQQVYQAPPPQQQQAYQAPPQQVVVEQAPAKQHHEHKHLKNFGSKLGNAAIFGAGATLGSDLVNSIF</sequence>
<dbReference type="RefSeq" id="XP_004179769.1">
    <property type="nucleotide sequence ID" value="XM_004179721.1"/>
</dbReference>
<dbReference type="InParanoid" id="I2H1J8"/>
<evidence type="ECO:0000256" key="3">
    <source>
        <dbReference type="SAM" id="MobiDB-lite"/>
    </source>
</evidence>
<dbReference type="SMART" id="SM00326">
    <property type="entry name" value="SH3"/>
    <property type="match status" value="1"/>
</dbReference>
<feature type="domain" description="SH3" evidence="4">
    <location>
        <begin position="55"/>
        <end position="114"/>
    </location>
</feature>
<evidence type="ECO:0000259" key="4">
    <source>
        <dbReference type="PROSITE" id="PS50002"/>
    </source>
</evidence>
<proteinExistence type="predicted"/>
<evidence type="ECO:0000313" key="5">
    <source>
        <dbReference type="EMBL" id="CCH60250.1"/>
    </source>
</evidence>
<dbReference type="FunCoup" id="I2H1J8">
    <property type="interactions" value="174"/>
</dbReference>
<accession>I2H1J8</accession>
<dbReference type="PRINTS" id="PR00452">
    <property type="entry name" value="SH3DOMAIN"/>
</dbReference>
<dbReference type="GeneID" id="14495230"/>
<feature type="compositionally biased region" description="Low complexity" evidence="3">
    <location>
        <begin position="154"/>
        <end position="185"/>
    </location>
</feature>
<dbReference type="Pfam" id="PF00018">
    <property type="entry name" value="SH3_1"/>
    <property type="match status" value="1"/>
</dbReference>
<dbReference type="Proteomes" id="UP000002866">
    <property type="component" value="Chromosome 3"/>
</dbReference>
<dbReference type="PROSITE" id="PS50002">
    <property type="entry name" value="SH3"/>
    <property type="match status" value="1"/>
</dbReference>
<dbReference type="PANTHER" id="PTHR45929:SF7">
    <property type="entry name" value="LAS SEVENTEEN-BINDING PROTEIN 1"/>
    <property type="match status" value="1"/>
</dbReference>
<name>I2H1J8_HENB6</name>
<organism evidence="5 6">
    <name type="scientific">Henningerozyma blattae (strain ATCC 34711 / CBS 6284 / DSM 70876 / NBRC 10599 / NRRL Y-10934 / UCD 77-7)</name>
    <name type="common">Yeast</name>
    <name type="synonym">Tetrapisispora blattae</name>
    <dbReference type="NCBI Taxonomy" id="1071380"/>
    <lineage>
        <taxon>Eukaryota</taxon>
        <taxon>Fungi</taxon>
        <taxon>Dikarya</taxon>
        <taxon>Ascomycota</taxon>
        <taxon>Saccharomycotina</taxon>
        <taxon>Saccharomycetes</taxon>
        <taxon>Saccharomycetales</taxon>
        <taxon>Saccharomycetaceae</taxon>
        <taxon>Henningerozyma</taxon>
    </lineage>
</organism>
<reference evidence="5 6" key="1">
    <citation type="journal article" date="2011" name="Proc. Natl. Acad. Sci. U.S.A.">
        <title>Evolutionary erosion of yeast sex chromosomes by mating-type switching accidents.</title>
        <authorList>
            <person name="Gordon J.L."/>
            <person name="Armisen D."/>
            <person name="Proux-Wera E."/>
            <person name="Oheigeartaigh S.S."/>
            <person name="Byrne K.P."/>
            <person name="Wolfe K.H."/>
        </authorList>
    </citation>
    <scope>NUCLEOTIDE SEQUENCE [LARGE SCALE GENOMIC DNA]</scope>
    <source>
        <strain evidence="6">ATCC 34711 / CBS 6284 / DSM 70876 / NBRC 10599 / NRRL Y-10934 / UCD 77-7</strain>
    </source>
</reference>
<gene>
    <name evidence="5" type="primary">TBLA0C04530</name>
    <name evidence="5" type="ORF">TBLA_0C04530</name>
</gene>
<dbReference type="Gene3D" id="2.30.30.40">
    <property type="entry name" value="SH3 Domains"/>
    <property type="match status" value="1"/>
</dbReference>
<keyword evidence="1 2" id="KW-0728">SH3 domain</keyword>
<dbReference type="EMBL" id="HE806318">
    <property type="protein sequence ID" value="CCH60250.1"/>
    <property type="molecule type" value="Genomic_DNA"/>
</dbReference>
<dbReference type="PANTHER" id="PTHR45929">
    <property type="entry name" value="JAK PATHWAY SIGNAL TRANSDUCTION ADAPTOR MOLECULE"/>
    <property type="match status" value="1"/>
</dbReference>
<protein>
    <recommendedName>
        <fullName evidence="4">SH3 domain-containing protein</fullName>
    </recommendedName>
</protein>